<feature type="compositionally biased region" description="Polar residues" evidence="1">
    <location>
        <begin position="85"/>
        <end position="94"/>
    </location>
</feature>
<name>A0A847UD01_9EURY</name>
<dbReference type="AlphaFoldDB" id="A0A847UD01"/>
<protein>
    <submittedName>
        <fullName evidence="3">Uncharacterized protein</fullName>
    </submittedName>
</protein>
<dbReference type="Proteomes" id="UP000608662">
    <property type="component" value="Unassembled WGS sequence"/>
</dbReference>
<dbReference type="RefSeq" id="WP_170093237.1">
    <property type="nucleotide sequence ID" value="NZ_WOYG01000001.1"/>
</dbReference>
<dbReference type="EMBL" id="WOYG01000001">
    <property type="protein sequence ID" value="NLV09360.1"/>
    <property type="molecule type" value="Genomic_DNA"/>
</dbReference>
<sequence>MNAVERWEQATGKEISPDGSISESDDSTDSSSSGLPSSRGSEQTQDLIDRQTDDSRDDDYTVPDDDPAAGSGTNGSDHTIISGRNEGSSDTTVGPSEGVEDTDGDGSADTVVTTPDSRTDGTPNSSQEDRGTTAPDDSTDTSDSSGSGGPSSDSSPTGPTGPAGLPMEAVGAVAGIMLLVALWGWWQ</sequence>
<reference evidence="3" key="1">
    <citation type="submission" date="2019-12" db="EMBL/GenBank/DDBJ databases">
        <title>Whole-genome sequence of Halomicrobium mukohataei pws1.</title>
        <authorList>
            <person name="Verma D.K."/>
            <person name="Gopal K."/>
            <person name="Prasad E.S."/>
        </authorList>
    </citation>
    <scope>NUCLEOTIDE SEQUENCE</scope>
    <source>
        <strain evidence="3">Pws1</strain>
    </source>
</reference>
<feature type="compositionally biased region" description="Polar residues" evidence="1">
    <location>
        <begin position="110"/>
        <end position="126"/>
    </location>
</feature>
<keyword evidence="2" id="KW-0472">Membrane</keyword>
<comment type="caution">
    <text evidence="3">The sequence shown here is derived from an EMBL/GenBank/DDBJ whole genome shotgun (WGS) entry which is preliminary data.</text>
</comment>
<evidence type="ECO:0000256" key="1">
    <source>
        <dbReference type="SAM" id="MobiDB-lite"/>
    </source>
</evidence>
<dbReference type="OrthoDB" id="245208at2157"/>
<accession>A0A847UD01</accession>
<keyword evidence="2" id="KW-0812">Transmembrane</keyword>
<feature type="compositionally biased region" description="Acidic residues" evidence="1">
    <location>
        <begin position="55"/>
        <end position="67"/>
    </location>
</feature>
<evidence type="ECO:0000313" key="4">
    <source>
        <dbReference type="Proteomes" id="UP000608662"/>
    </source>
</evidence>
<evidence type="ECO:0000313" key="3">
    <source>
        <dbReference type="EMBL" id="NLV09360.1"/>
    </source>
</evidence>
<feature type="transmembrane region" description="Helical" evidence="2">
    <location>
        <begin position="169"/>
        <end position="186"/>
    </location>
</feature>
<organism evidence="3 4">
    <name type="scientific">Halomicrobium mukohataei</name>
    <dbReference type="NCBI Taxonomy" id="57705"/>
    <lineage>
        <taxon>Archaea</taxon>
        <taxon>Methanobacteriati</taxon>
        <taxon>Methanobacteriota</taxon>
        <taxon>Stenosarchaea group</taxon>
        <taxon>Halobacteria</taxon>
        <taxon>Halobacteriales</taxon>
        <taxon>Haloarculaceae</taxon>
        <taxon>Halomicrobium</taxon>
    </lineage>
</organism>
<proteinExistence type="predicted"/>
<feature type="compositionally biased region" description="Low complexity" evidence="1">
    <location>
        <begin position="29"/>
        <end position="41"/>
    </location>
</feature>
<gene>
    <name evidence="3" type="ORF">GOC74_05380</name>
</gene>
<evidence type="ECO:0000256" key="2">
    <source>
        <dbReference type="SAM" id="Phobius"/>
    </source>
</evidence>
<feature type="region of interest" description="Disordered" evidence="1">
    <location>
        <begin position="1"/>
        <end position="167"/>
    </location>
</feature>
<keyword evidence="2" id="KW-1133">Transmembrane helix</keyword>
<feature type="compositionally biased region" description="Low complexity" evidence="1">
    <location>
        <begin position="132"/>
        <end position="164"/>
    </location>
</feature>